<evidence type="ECO:0000313" key="10">
    <source>
        <dbReference type="Proteomes" id="UP000056255"/>
    </source>
</evidence>
<feature type="compositionally biased region" description="Low complexity" evidence="3">
    <location>
        <begin position="61"/>
        <end position="75"/>
    </location>
</feature>
<dbReference type="EMBL" id="CP012172">
    <property type="protein sequence ID" value="AKV74208.1"/>
    <property type="molecule type" value="Genomic_DNA"/>
</dbReference>
<evidence type="ECO:0000313" key="13">
    <source>
        <dbReference type="Proteomes" id="UP000062475"/>
    </source>
</evidence>
<dbReference type="GeneID" id="91755671"/>
<dbReference type="InterPro" id="IPR006059">
    <property type="entry name" value="SBP"/>
</dbReference>
<dbReference type="EMBL" id="CP012176">
    <property type="protein sequence ID" value="AKV83185.1"/>
    <property type="molecule type" value="Genomic_DNA"/>
</dbReference>
<evidence type="ECO:0000313" key="8">
    <source>
        <dbReference type="EMBL" id="AKV80944.1"/>
    </source>
</evidence>
<dbReference type="Proteomes" id="UP000068832">
    <property type="component" value="Chromosome"/>
</dbReference>
<reference evidence="11 12" key="1">
    <citation type="journal article" date="2015" name="Genome Announc.">
        <title>Complete Genome Sequences of Evolved Arsenate-Resistant Metallosphaera sedula Strains.</title>
        <authorList>
            <person name="Ai C."/>
            <person name="McCarthy S."/>
            <person name="Schackwitz W."/>
            <person name="Martin J."/>
            <person name="Lipzen A."/>
            <person name="Blum P."/>
        </authorList>
    </citation>
    <scope>NUCLEOTIDE SEQUENCE [LARGE SCALE GENOMIC DNA]</scope>
    <source>
        <strain evidence="7 12">ARS120-1</strain>
        <strain evidence="8 11">ARS120-2</strain>
        <strain evidence="5 14">ARS50-1</strain>
        <strain evidence="6 13">ARS50-2</strain>
    </source>
</reference>
<evidence type="ECO:0000313" key="5">
    <source>
        <dbReference type="EMBL" id="AKV74208.1"/>
    </source>
</evidence>
<dbReference type="PATRIC" id="fig|43687.5.peg.1279"/>
<protein>
    <submittedName>
        <fullName evidence="8">Sugar ABC transporter substrate-binding protein</fullName>
    </submittedName>
</protein>
<dbReference type="Gene3D" id="3.40.190.10">
    <property type="entry name" value="Periplasmic binding protein-like II"/>
    <property type="match status" value="1"/>
</dbReference>
<gene>
    <name evidence="5" type="ORF">MsedA_1197</name>
    <name evidence="6" type="ORF">MsedB_1199</name>
    <name evidence="7" type="ORF">MsedC_1197</name>
    <name evidence="8" type="ORF">MsedD_1198</name>
    <name evidence="9" type="ORF">MsedE_1200</name>
</gene>
<keyword evidence="4" id="KW-1133">Transmembrane helix</keyword>
<evidence type="ECO:0000313" key="12">
    <source>
        <dbReference type="Proteomes" id="UP000062398"/>
    </source>
</evidence>
<evidence type="ECO:0000313" key="7">
    <source>
        <dbReference type="EMBL" id="AKV78699.1"/>
    </source>
</evidence>
<dbReference type="PANTHER" id="PTHR43649">
    <property type="entry name" value="ARABINOSE-BINDING PROTEIN-RELATED"/>
    <property type="match status" value="1"/>
</dbReference>
<dbReference type="EMBL" id="CP012175">
    <property type="protein sequence ID" value="AKV80944.1"/>
    <property type="molecule type" value="Genomic_DNA"/>
</dbReference>
<dbReference type="Proteomes" id="UP000061362">
    <property type="component" value="Chromosome"/>
</dbReference>
<sequence length="510" mass="56671">MVSKNGREFGRKSRLGISTTMIAVIAVVVIVIAAIAGYMMLSRPSSTPQTPTNSGSGGSSSNGTTTSTSSTSSGGNTGNATTLNIIAWSGICGDYITEAGKLFEQQHPGVKVNVYTYPFSQYISVELTYLKAHSSQFDIMSYTPTSSALIAPYLVPLNLTQDFNTSDLIMPQETYAGIVYNYTTHQNITAGIAYATCVDTLVYNTTIFDNKTLQNEFYNEYHMNFSPQTWQNWTVVIDVDQFLTSHHVTKYGILLPDDTSHNIWNSYLVIFGYYYARNSSLNDGLISGLPEFQVYFQGKILPGYNFPLPSINSTAGVQALEVYKQLVSYMIPPSQVQITYDNIINYLPQSPGMISWPGPLGGLNQSQLEQLAYAPLPGGYAVAGSDFVGISKYSQHQQLALEFLQFLVSPQVQAKLFYMYEIFPISKEAYNILLSNTSLPSYERQWLTVMPTIAEEGWDVGPIIPPTYEQLLPTFNNEVLLYLEGQVNNPQQVLNTIASQWMQYLKSYYG</sequence>
<reference evidence="9 10" key="2">
    <citation type="submission" date="2015-07" db="EMBL/GenBank/DDBJ databases">
        <title>Physiological, transcriptional responses and genome re-sequencing of acid resistant extremely thermoacidophilic Metallosphaera sedula SARC-M1.</title>
        <authorList>
            <person name="Ai C."/>
            <person name="McCarthy S."/>
            <person name="Eckrich V."/>
            <person name="Rudrappa D."/>
            <person name="Qiu G."/>
            <person name="Blum P."/>
        </authorList>
    </citation>
    <scope>NUCLEOTIDE SEQUENCE [LARGE SCALE GENOMIC DNA]</scope>
    <source>
        <strain evidence="9 10">SARC-M1</strain>
    </source>
</reference>
<dbReference type="PANTHER" id="PTHR43649:SF29">
    <property type="entry name" value="OSMOPROTECTIVE COMPOUNDS-BINDING PROTEIN GGTB"/>
    <property type="match status" value="1"/>
</dbReference>
<evidence type="ECO:0000313" key="14">
    <source>
        <dbReference type="Proteomes" id="UP000068832"/>
    </source>
</evidence>
<evidence type="ECO:0000256" key="3">
    <source>
        <dbReference type="SAM" id="MobiDB-lite"/>
    </source>
</evidence>
<proteinExistence type="inferred from homology"/>
<dbReference type="Proteomes" id="UP000062398">
    <property type="component" value="Chromosome"/>
</dbReference>
<keyword evidence="2" id="KW-0813">Transport</keyword>
<organism evidence="8 11">
    <name type="scientific">Metallosphaera sedula</name>
    <dbReference type="NCBI Taxonomy" id="43687"/>
    <lineage>
        <taxon>Archaea</taxon>
        <taxon>Thermoproteota</taxon>
        <taxon>Thermoprotei</taxon>
        <taxon>Sulfolobales</taxon>
        <taxon>Sulfolobaceae</taxon>
        <taxon>Metallosphaera</taxon>
    </lineage>
</organism>
<comment type="similarity">
    <text evidence="1">Belongs to the bacterial solute-binding protein 1 family.</text>
</comment>
<dbReference type="SUPFAM" id="SSF53850">
    <property type="entry name" value="Periplasmic binding protein-like II"/>
    <property type="match status" value="1"/>
</dbReference>
<evidence type="ECO:0000313" key="6">
    <source>
        <dbReference type="EMBL" id="AKV76447.1"/>
    </source>
</evidence>
<dbReference type="Proteomes" id="UP000062475">
    <property type="component" value="Chromosome"/>
</dbReference>
<evidence type="ECO:0000313" key="9">
    <source>
        <dbReference type="EMBL" id="AKV83185.1"/>
    </source>
</evidence>
<accession>A0A0K1T1V5</accession>
<keyword evidence="4" id="KW-0812">Transmembrane</keyword>
<dbReference type="Pfam" id="PF13416">
    <property type="entry name" value="SBP_bac_8"/>
    <property type="match status" value="1"/>
</dbReference>
<name>A0A0K1T1V5_9CREN</name>
<dbReference type="AlphaFoldDB" id="A0A0K1T1V5"/>
<evidence type="ECO:0000256" key="2">
    <source>
        <dbReference type="ARBA" id="ARBA00022448"/>
    </source>
</evidence>
<feature type="region of interest" description="Disordered" evidence="3">
    <location>
        <begin position="44"/>
        <end position="75"/>
    </location>
</feature>
<dbReference type="EMBL" id="CP012173">
    <property type="protein sequence ID" value="AKV76447.1"/>
    <property type="molecule type" value="Genomic_DNA"/>
</dbReference>
<dbReference type="OrthoDB" id="18034at2157"/>
<evidence type="ECO:0000256" key="1">
    <source>
        <dbReference type="ARBA" id="ARBA00008520"/>
    </source>
</evidence>
<evidence type="ECO:0000313" key="11">
    <source>
        <dbReference type="Proteomes" id="UP000061362"/>
    </source>
</evidence>
<feature type="transmembrane region" description="Helical" evidence="4">
    <location>
        <begin position="21"/>
        <end position="41"/>
    </location>
</feature>
<dbReference type="EMBL" id="CP012174">
    <property type="protein sequence ID" value="AKV78699.1"/>
    <property type="molecule type" value="Genomic_DNA"/>
</dbReference>
<keyword evidence="4" id="KW-0472">Membrane</keyword>
<dbReference type="InterPro" id="IPR050490">
    <property type="entry name" value="Bact_solute-bd_prot1"/>
</dbReference>
<dbReference type="RefSeq" id="WP_048060066.1">
    <property type="nucleotide sequence ID" value="NZ_AP019770.1"/>
</dbReference>
<dbReference type="Proteomes" id="UP000056255">
    <property type="component" value="Chromosome"/>
</dbReference>
<feature type="compositionally biased region" description="Low complexity" evidence="3">
    <location>
        <begin position="44"/>
        <end position="54"/>
    </location>
</feature>
<evidence type="ECO:0000256" key="4">
    <source>
        <dbReference type="SAM" id="Phobius"/>
    </source>
</evidence>